<name>A0ABQ9FPL0_TEGGR</name>
<dbReference type="Proteomes" id="UP001217089">
    <property type="component" value="Unassembled WGS sequence"/>
</dbReference>
<feature type="region of interest" description="Disordered" evidence="2">
    <location>
        <begin position="1"/>
        <end position="56"/>
    </location>
</feature>
<accession>A0ABQ9FPL0</accession>
<dbReference type="PANTHER" id="PTHR33689:SF1">
    <property type="entry name" value="FAS-BINDING FACTOR 1"/>
    <property type="match status" value="1"/>
</dbReference>
<dbReference type="PANTHER" id="PTHR33689">
    <property type="entry name" value="FAS-BINDING FACTOR 1"/>
    <property type="match status" value="1"/>
</dbReference>
<reference evidence="4 5" key="1">
    <citation type="submission" date="2022-12" db="EMBL/GenBank/DDBJ databases">
        <title>Chromosome-level genome of Tegillarca granosa.</title>
        <authorList>
            <person name="Kim J."/>
        </authorList>
    </citation>
    <scope>NUCLEOTIDE SEQUENCE [LARGE SCALE GENOMIC DNA]</scope>
    <source>
        <strain evidence="4">Teg-2019</strain>
        <tissue evidence="4">Adductor muscle</tissue>
    </source>
</reference>
<comment type="caution">
    <text evidence="4">The sequence shown here is derived from an EMBL/GenBank/DDBJ whole genome shotgun (WGS) entry which is preliminary data.</text>
</comment>
<evidence type="ECO:0000313" key="4">
    <source>
        <dbReference type="EMBL" id="KAJ8319221.1"/>
    </source>
</evidence>
<evidence type="ECO:0000256" key="2">
    <source>
        <dbReference type="SAM" id="MobiDB-lite"/>
    </source>
</evidence>
<evidence type="ECO:0000256" key="1">
    <source>
        <dbReference type="SAM" id="Coils"/>
    </source>
</evidence>
<organism evidence="4 5">
    <name type="scientific">Tegillarca granosa</name>
    <name type="common">Malaysian cockle</name>
    <name type="synonym">Anadara granosa</name>
    <dbReference type="NCBI Taxonomy" id="220873"/>
    <lineage>
        <taxon>Eukaryota</taxon>
        <taxon>Metazoa</taxon>
        <taxon>Spiralia</taxon>
        <taxon>Lophotrochozoa</taxon>
        <taxon>Mollusca</taxon>
        <taxon>Bivalvia</taxon>
        <taxon>Autobranchia</taxon>
        <taxon>Pteriomorphia</taxon>
        <taxon>Arcoida</taxon>
        <taxon>Arcoidea</taxon>
        <taxon>Arcidae</taxon>
        <taxon>Tegillarca</taxon>
    </lineage>
</organism>
<feature type="coiled-coil region" evidence="1">
    <location>
        <begin position="503"/>
        <end position="540"/>
    </location>
</feature>
<feature type="domain" description="Fas-binding factor 1 C-terminal" evidence="3">
    <location>
        <begin position="163"/>
        <end position="726"/>
    </location>
</feature>
<gene>
    <name evidence="4" type="ORF">KUTeg_004312</name>
</gene>
<dbReference type="InterPro" id="IPR049390">
    <property type="entry name" value="FBF1_C"/>
</dbReference>
<evidence type="ECO:0000259" key="3">
    <source>
        <dbReference type="Pfam" id="PF21007"/>
    </source>
</evidence>
<keyword evidence="1" id="KW-0175">Coiled coil</keyword>
<keyword evidence="5" id="KW-1185">Reference proteome</keyword>
<proteinExistence type="predicted"/>
<dbReference type="Pfam" id="PF21007">
    <property type="entry name" value="FBF1"/>
    <property type="match status" value="1"/>
</dbReference>
<feature type="coiled-coil region" evidence="1">
    <location>
        <begin position="418"/>
        <end position="456"/>
    </location>
</feature>
<feature type="coiled-coil region" evidence="1">
    <location>
        <begin position="590"/>
        <end position="617"/>
    </location>
</feature>
<dbReference type="InterPro" id="IPR033561">
    <property type="entry name" value="FBF1"/>
</dbReference>
<evidence type="ECO:0000313" key="5">
    <source>
        <dbReference type="Proteomes" id="UP001217089"/>
    </source>
</evidence>
<dbReference type="EMBL" id="JARBDR010000214">
    <property type="protein sequence ID" value="KAJ8319221.1"/>
    <property type="molecule type" value="Genomic_DNA"/>
</dbReference>
<protein>
    <recommendedName>
        <fullName evidence="3">Fas-binding factor 1 C-terminal domain-containing protein</fullName>
    </recommendedName>
</protein>
<feature type="coiled-coil region" evidence="1">
    <location>
        <begin position="350"/>
        <end position="388"/>
    </location>
</feature>
<feature type="compositionally biased region" description="Basic and acidic residues" evidence="2">
    <location>
        <begin position="40"/>
        <end position="50"/>
    </location>
</feature>
<feature type="coiled-coil region" evidence="1">
    <location>
        <begin position="171"/>
        <end position="295"/>
    </location>
</feature>
<sequence>MVLQQNTSDMTKRSSIDQEETLSVGSPRIPLTSQIGQLQKLDEGFKDKPEKKPKKAQLEQQQMLQQQAQLQKMMSDLQKQYEASTRSQQFQQPAPTQSLFGQMGHNMGSLMAADVPVSLLDAESKFLLSNLIGHPFINIHSLKHSLTLCSHHLQEMYITIRKLEIDRDYAMSLLESTKKRYEEEITAIETSYKFICFCKIKHMSRITLLEETHKSKEERLRDDNEQQLQQYLTRIRNIEQEKSDQQSQYYRKLDEFEREKSQEFDKIKEIHRNAMEQLRKDNEETLLRLKRAKDQQIEVAAESHNTTRALVEAAEMIQHNAKDLGDLHKKVDNWHSMGLDEREISLRSKDEQLRKRLTKQQDENENERRRLEDLVSKLETQLREQTRVLDEERWRMKQEQTRNMSQQTALEEERRLWTEQQARERANIEKTRETLLEEQKSILSQLHRERQSLAEERAAFSVSQKLQRDEGEEYNLKLSQAKAEFEATMKAISEEKSKSFNRKQDLLEEEERMKEESRLFEQKQNKLKNKEAELLDAATLLKERSEEVDEMYMEAQRKYEEGMKALEKSQTVESEENMRLSNIQGQIQVLRVKEKEIAEERLRLSKEKKEVENLRQTLLCPNCRTPSSGNGFVKPAVNGPMVMIPNNNIPIMQPAVSSPILSSNLVQTVQSSTHVQNPALQKSINSVEAITESIKNDRSIRLWKMEAVKDKQYLEEQSLFLYTLKHMPYHQSSQDT</sequence>